<proteinExistence type="predicted"/>
<evidence type="ECO:0000313" key="1">
    <source>
        <dbReference type="EMBL" id="OGZ33616.1"/>
    </source>
</evidence>
<dbReference type="STRING" id="1801992.A2Y98_01640"/>
<reference evidence="1 2" key="1">
    <citation type="journal article" date="2016" name="Nat. Commun.">
        <title>Thousands of microbial genomes shed light on interconnected biogeochemical processes in an aquifer system.</title>
        <authorList>
            <person name="Anantharaman K."/>
            <person name="Brown C.T."/>
            <person name="Hug L.A."/>
            <person name="Sharon I."/>
            <person name="Castelle C.J."/>
            <person name="Probst A.J."/>
            <person name="Thomas B.C."/>
            <person name="Singh A."/>
            <person name="Wilkins M.J."/>
            <person name="Karaoz U."/>
            <person name="Brodie E.L."/>
            <person name="Williams K.H."/>
            <person name="Hubbard S.S."/>
            <person name="Banfield J.F."/>
        </authorList>
    </citation>
    <scope>NUCLEOTIDE SEQUENCE [LARGE SCALE GENOMIC DNA]</scope>
</reference>
<comment type="caution">
    <text evidence="1">The sequence shown here is derived from an EMBL/GenBank/DDBJ whole genome shotgun (WGS) entry which is preliminary data.</text>
</comment>
<gene>
    <name evidence="1" type="ORF">A2Y98_01640</name>
</gene>
<evidence type="ECO:0000313" key="2">
    <source>
        <dbReference type="Proteomes" id="UP000179099"/>
    </source>
</evidence>
<organism evidence="1 2">
    <name type="scientific">Candidatus Portnoybacteria bacterium RBG_19FT_COMBO_36_7</name>
    <dbReference type="NCBI Taxonomy" id="1801992"/>
    <lineage>
        <taxon>Bacteria</taxon>
        <taxon>Candidatus Portnoyibacteriota</taxon>
    </lineage>
</organism>
<dbReference type="AlphaFoldDB" id="A0A1G2F6B4"/>
<dbReference type="EMBL" id="MHMW01000028">
    <property type="protein sequence ID" value="OGZ33616.1"/>
    <property type="molecule type" value="Genomic_DNA"/>
</dbReference>
<accession>A0A1G2F6B4</accession>
<dbReference type="Proteomes" id="UP000179099">
    <property type="component" value="Unassembled WGS sequence"/>
</dbReference>
<sequence length="161" mass="18718">MARFFNGYKDESVIVVKSVFPDSDLIFSTPIEFSKQRSGVYIEGNFFHQMAIFEHLKKLLDVNPEEIYFGKWIWVSPPDDFEEIPHIVMHYEATEEIDKLQLLNLVLPRQLAIVCNLKLSWVWEIIVRIKGEIAQKDFVVLPQDVPNGEIALCAQQKIEIP</sequence>
<name>A0A1G2F6B4_9BACT</name>
<protein>
    <submittedName>
        <fullName evidence="1">Uncharacterized protein</fullName>
    </submittedName>
</protein>